<dbReference type="EC" id="6.1.1.22" evidence="2"/>
<dbReference type="InterPro" id="IPR002312">
    <property type="entry name" value="Asp/Asn-tRNA-synth_IIb"/>
</dbReference>
<evidence type="ECO:0000256" key="7">
    <source>
        <dbReference type="ARBA" id="ARBA00023146"/>
    </source>
</evidence>
<comment type="caution">
    <text evidence="9">The sequence shown here is derived from an EMBL/GenBank/DDBJ whole genome shotgun (WGS) entry which is preliminary data.</text>
</comment>
<dbReference type="Gene3D" id="2.40.50.140">
    <property type="entry name" value="Nucleic acid-binding proteins"/>
    <property type="match status" value="1"/>
</dbReference>
<dbReference type="AlphaFoldDB" id="A0A642V5N6"/>
<dbReference type="CDD" id="cd00776">
    <property type="entry name" value="AsxRS_core"/>
    <property type="match status" value="1"/>
</dbReference>
<dbReference type="InterPro" id="IPR045864">
    <property type="entry name" value="aa-tRNA-synth_II/BPL/LPL"/>
</dbReference>
<dbReference type="NCBIfam" id="TIGR00457">
    <property type="entry name" value="asnS"/>
    <property type="match status" value="1"/>
</dbReference>
<evidence type="ECO:0000256" key="4">
    <source>
        <dbReference type="ARBA" id="ARBA00022741"/>
    </source>
</evidence>
<gene>
    <name evidence="9" type="ORF">TRICI_002512</name>
</gene>
<dbReference type="NCBIfam" id="NF003037">
    <property type="entry name" value="PRK03932.1"/>
    <property type="match status" value="1"/>
</dbReference>
<dbReference type="InterPro" id="IPR004522">
    <property type="entry name" value="Asn-tRNA-ligase"/>
</dbReference>
<keyword evidence="7" id="KW-0030">Aminoacyl-tRNA synthetase</keyword>
<evidence type="ECO:0000256" key="5">
    <source>
        <dbReference type="ARBA" id="ARBA00022840"/>
    </source>
</evidence>
<keyword evidence="4" id="KW-0547">Nucleotide-binding</keyword>
<dbReference type="GO" id="GO:0004816">
    <property type="term" value="F:asparagine-tRNA ligase activity"/>
    <property type="evidence" value="ECO:0007669"/>
    <property type="project" value="UniProtKB-EC"/>
</dbReference>
<dbReference type="GO" id="GO:0005739">
    <property type="term" value="C:mitochondrion"/>
    <property type="evidence" value="ECO:0007669"/>
    <property type="project" value="TreeGrafter"/>
</dbReference>
<dbReference type="InterPro" id="IPR004364">
    <property type="entry name" value="Aa-tRNA-synt_II"/>
</dbReference>
<evidence type="ECO:0000256" key="2">
    <source>
        <dbReference type="ARBA" id="ARBA00012816"/>
    </source>
</evidence>
<organism evidence="9 10">
    <name type="scientific">Trichomonascus ciferrii</name>
    <dbReference type="NCBI Taxonomy" id="44093"/>
    <lineage>
        <taxon>Eukaryota</taxon>
        <taxon>Fungi</taxon>
        <taxon>Dikarya</taxon>
        <taxon>Ascomycota</taxon>
        <taxon>Saccharomycotina</taxon>
        <taxon>Dipodascomycetes</taxon>
        <taxon>Dipodascales</taxon>
        <taxon>Trichomonascaceae</taxon>
        <taxon>Trichomonascus</taxon>
        <taxon>Trichomonascus ciferrii complex</taxon>
    </lineage>
</organism>
<evidence type="ECO:0000256" key="3">
    <source>
        <dbReference type="ARBA" id="ARBA00022598"/>
    </source>
</evidence>
<feature type="domain" description="Aminoacyl-transfer RNA synthetases class-II family profile" evidence="8">
    <location>
        <begin position="108"/>
        <end position="407"/>
    </location>
</feature>
<dbReference type="EMBL" id="SWFS01000173">
    <property type="protein sequence ID" value="KAA8915328.1"/>
    <property type="molecule type" value="Genomic_DNA"/>
</dbReference>
<evidence type="ECO:0000256" key="6">
    <source>
        <dbReference type="ARBA" id="ARBA00022917"/>
    </source>
</evidence>
<dbReference type="CDD" id="cd04318">
    <property type="entry name" value="EcAsnRS_like_N"/>
    <property type="match status" value="1"/>
</dbReference>
<evidence type="ECO:0000313" key="9">
    <source>
        <dbReference type="EMBL" id="KAA8915328.1"/>
    </source>
</evidence>
<keyword evidence="10" id="KW-1185">Reference proteome</keyword>
<keyword evidence="6" id="KW-0648">Protein biosynthesis</keyword>
<proteinExistence type="inferred from homology"/>
<dbReference type="VEuPathDB" id="FungiDB:TRICI_002512"/>
<reference evidence="9" key="1">
    <citation type="journal article" date="2019" name="G3 (Bethesda)">
        <title>Genome Assemblies of Two Rare Opportunistic Yeast Pathogens: Diutina rugosa (syn. Candida rugosa) and Trichomonascus ciferrii (syn. Candida ciferrii).</title>
        <authorList>
            <person name="Mixao V."/>
            <person name="Saus E."/>
            <person name="Hansen A.P."/>
            <person name="Lass-Florl C."/>
            <person name="Gabaldon T."/>
        </authorList>
    </citation>
    <scope>NUCLEOTIDE SEQUENCE</scope>
    <source>
        <strain evidence="9">CBS 4856</strain>
    </source>
</reference>
<keyword evidence="3" id="KW-0436">Ligase</keyword>
<accession>A0A642V5N6</accession>
<dbReference type="Gene3D" id="3.30.930.10">
    <property type="entry name" value="Bira Bifunctional Protein, Domain 2"/>
    <property type="match status" value="1"/>
</dbReference>
<name>A0A642V5N6_9ASCO</name>
<protein>
    <recommendedName>
        <fullName evidence="2">asparagine--tRNA ligase</fullName>
        <ecNumber evidence="2">6.1.1.22</ecNumber>
    </recommendedName>
</protein>
<dbReference type="InterPro" id="IPR006195">
    <property type="entry name" value="aa-tRNA-synth_II"/>
</dbReference>
<dbReference type="PANTHER" id="PTHR22594:SF34">
    <property type="entry name" value="ASPARAGINE--TRNA LIGASE, MITOCHONDRIAL-RELATED"/>
    <property type="match status" value="1"/>
</dbReference>
<dbReference type="PROSITE" id="PS50862">
    <property type="entry name" value="AA_TRNA_LIGASE_II"/>
    <property type="match status" value="1"/>
</dbReference>
<dbReference type="Proteomes" id="UP000761534">
    <property type="component" value="Unassembled WGS sequence"/>
</dbReference>
<dbReference type="InterPro" id="IPR012340">
    <property type="entry name" value="NA-bd_OB-fold"/>
</dbReference>
<evidence type="ECO:0000259" key="8">
    <source>
        <dbReference type="PROSITE" id="PS50862"/>
    </source>
</evidence>
<dbReference type="PRINTS" id="PR01042">
    <property type="entry name" value="TRNASYNTHASP"/>
</dbReference>
<dbReference type="GO" id="GO:0005524">
    <property type="term" value="F:ATP binding"/>
    <property type="evidence" value="ECO:0007669"/>
    <property type="project" value="UniProtKB-KW"/>
</dbReference>
<sequence length="415" mass="46999">MKRVAFADVSDGTSERSLMVVMKPDESRDLSTGACVEISGLLKPSQGAKQDLELEAQKIKTLGAASADYPLQKKYHTPEFLRSIPQFRWKSTRNSSVLRYRSYAHEQLSKYFSENLFTHVQSPVITSSDCEGAGEVFQVRAQDSPDFFGKPAYLTVSSQLHLEVYAAALSRVWNMTPAFRAEESDTNRHLSEFWMVEAELAFTKSLHDVTSVAEAMIRGILPRGLIATDIIASIRDPERQEMVQKRWEMIENSDHEWPRITYTEAVETLQREATHLRKLEWGDDLGSEHEKYLAGNVFRGPVFITDYPVDLKPFYMKRSVGTEKTAACFDLLVPEFGELIGGSLREDDYDVLMANMEKLGMDATDMGWYTDLRKYGSFPHGGYGMGFERWVCYACGVDNIRDAIGFPRWAGSCSC</sequence>
<dbReference type="Pfam" id="PF00152">
    <property type="entry name" value="tRNA-synt_2"/>
    <property type="match status" value="1"/>
</dbReference>
<dbReference type="SUPFAM" id="SSF55681">
    <property type="entry name" value="Class II aaRS and biotin synthetases"/>
    <property type="match status" value="1"/>
</dbReference>
<keyword evidence="5" id="KW-0067">ATP-binding</keyword>
<evidence type="ECO:0000256" key="1">
    <source>
        <dbReference type="ARBA" id="ARBA00008226"/>
    </source>
</evidence>
<comment type="similarity">
    <text evidence="1">Belongs to the class-II aminoacyl-tRNA synthetase family.</text>
</comment>
<dbReference type="OrthoDB" id="43906at2759"/>
<evidence type="ECO:0000313" key="10">
    <source>
        <dbReference type="Proteomes" id="UP000761534"/>
    </source>
</evidence>
<dbReference type="PANTHER" id="PTHR22594">
    <property type="entry name" value="ASPARTYL/LYSYL-TRNA SYNTHETASE"/>
    <property type="match status" value="1"/>
</dbReference>
<dbReference type="GO" id="GO:0006421">
    <property type="term" value="P:asparaginyl-tRNA aminoacylation"/>
    <property type="evidence" value="ECO:0007669"/>
    <property type="project" value="InterPro"/>
</dbReference>